<reference evidence="15 16" key="2">
    <citation type="submission" date="2020-05" db="EMBL/GenBank/DDBJ databases">
        <title>Draft genome sequence of Desulfovibrio sp. strainFSS-1.</title>
        <authorList>
            <person name="Shimoshige H."/>
            <person name="Kobayashi H."/>
            <person name="Maekawa T."/>
        </authorList>
    </citation>
    <scope>NUCLEOTIDE SEQUENCE [LARGE SCALE GENOMIC DNA]</scope>
    <source>
        <strain evidence="15 16">SIID29052-01</strain>
    </source>
</reference>
<evidence type="ECO:0000256" key="3">
    <source>
        <dbReference type="ARBA" id="ARBA00022448"/>
    </source>
</evidence>
<comment type="caution">
    <text evidence="15">The sequence shown here is derived from an EMBL/GenBank/DDBJ whole genome shotgun (WGS) entry which is preliminary data.</text>
</comment>
<comment type="subcellular location">
    <subcellularLocation>
        <location evidence="12">Cell membrane</location>
        <topology evidence="12">Multi-pass membrane protein</topology>
    </subcellularLocation>
    <subcellularLocation>
        <location evidence="1">Membrane</location>
        <topology evidence="1">Multi-pass membrane protein</topology>
    </subcellularLocation>
</comment>
<keyword evidence="7 12" id="KW-0769">Symport</keyword>
<comment type="similarity">
    <text evidence="2 12">Belongs to the HAK/KUP transporter (TC 2.A.72) family.</text>
</comment>
<evidence type="ECO:0000256" key="9">
    <source>
        <dbReference type="ARBA" id="ARBA00022989"/>
    </source>
</evidence>
<dbReference type="RefSeq" id="WP_173086723.1">
    <property type="nucleotide sequence ID" value="NZ_BLTE01000019.1"/>
</dbReference>
<protein>
    <recommendedName>
        <fullName evidence="12">Probable potassium transport system protein Kup</fullName>
    </recommendedName>
</protein>
<comment type="function">
    <text evidence="12">Transport of potassium into the cell. Likely operates as a K(+):H(+) symporter.</text>
</comment>
<dbReference type="PANTHER" id="PTHR30540:SF79">
    <property type="entry name" value="LOW AFFINITY POTASSIUM TRANSPORT SYSTEM PROTEIN KUP"/>
    <property type="match status" value="1"/>
</dbReference>
<evidence type="ECO:0000259" key="14">
    <source>
        <dbReference type="Pfam" id="PF22776"/>
    </source>
</evidence>
<evidence type="ECO:0000256" key="2">
    <source>
        <dbReference type="ARBA" id="ARBA00007019"/>
    </source>
</evidence>
<feature type="transmembrane region" description="Helical" evidence="12">
    <location>
        <begin position="145"/>
        <end position="164"/>
    </location>
</feature>
<feature type="transmembrane region" description="Helical" evidence="12">
    <location>
        <begin position="252"/>
        <end position="272"/>
    </location>
</feature>
<dbReference type="HAMAP" id="MF_01522">
    <property type="entry name" value="Kup"/>
    <property type="match status" value="1"/>
</dbReference>
<dbReference type="GO" id="GO:0005886">
    <property type="term" value="C:plasma membrane"/>
    <property type="evidence" value="ECO:0007669"/>
    <property type="project" value="UniProtKB-SubCell"/>
</dbReference>
<dbReference type="InterPro" id="IPR053951">
    <property type="entry name" value="K_trans_N"/>
</dbReference>
<keyword evidence="11 12" id="KW-0472">Membrane</keyword>
<keyword evidence="16" id="KW-1185">Reference proteome</keyword>
<evidence type="ECO:0000256" key="8">
    <source>
        <dbReference type="ARBA" id="ARBA00022958"/>
    </source>
</evidence>
<evidence type="ECO:0000313" key="16">
    <source>
        <dbReference type="Proteomes" id="UP000494245"/>
    </source>
</evidence>
<dbReference type="Pfam" id="PF22776">
    <property type="entry name" value="K_trans_C"/>
    <property type="match status" value="1"/>
</dbReference>
<evidence type="ECO:0000256" key="10">
    <source>
        <dbReference type="ARBA" id="ARBA00023065"/>
    </source>
</evidence>
<evidence type="ECO:0000256" key="11">
    <source>
        <dbReference type="ARBA" id="ARBA00023136"/>
    </source>
</evidence>
<feature type="domain" description="K+ potassium transporter integral membrane" evidence="13">
    <location>
        <begin position="18"/>
        <end position="470"/>
    </location>
</feature>
<dbReference type="InterPro" id="IPR003855">
    <property type="entry name" value="K+_transporter"/>
</dbReference>
<dbReference type="Pfam" id="PF02705">
    <property type="entry name" value="K_trans"/>
    <property type="match status" value="1"/>
</dbReference>
<evidence type="ECO:0000259" key="13">
    <source>
        <dbReference type="Pfam" id="PF02705"/>
    </source>
</evidence>
<evidence type="ECO:0000313" key="15">
    <source>
        <dbReference type="EMBL" id="GFK95583.1"/>
    </source>
</evidence>
<keyword evidence="10 12" id="KW-0406">Ion transport</keyword>
<evidence type="ECO:0000256" key="5">
    <source>
        <dbReference type="ARBA" id="ARBA00022538"/>
    </source>
</evidence>
<keyword evidence="3 12" id="KW-0813">Transport</keyword>
<evidence type="ECO:0000256" key="4">
    <source>
        <dbReference type="ARBA" id="ARBA00022475"/>
    </source>
</evidence>
<dbReference type="InterPro" id="IPR053952">
    <property type="entry name" value="K_trans_C"/>
</dbReference>
<evidence type="ECO:0000256" key="7">
    <source>
        <dbReference type="ARBA" id="ARBA00022847"/>
    </source>
</evidence>
<comment type="catalytic activity">
    <reaction evidence="12">
        <text>K(+)(in) + H(+)(in) = K(+)(out) + H(+)(out)</text>
        <dbReference type="Rhea" id="RHEA:28490"/>
        <dbReference type="ChEBI" id="CHEBI:15378"/>
        <dbReference type="ChEBI" id="CHEBI:29103"/>
    </reaction>
</comment>
<feature type="transmembrane region" description="Helical" evidence="12">
    <location>
        <begin position="52"/>
        <end position="75"/>
    </location>
</feature>
<feature type="transmembrane region" description="Helical" evidence="12">
    <location>
        <begin position="219"/>
        <end position="240"/>
    </location>
</feature>
<feature type="transmembrane region" description="Helical" evidence="12">
    <location>
        <begin position="404"/>
        <end position="424"/>
    </location>
</feature>
<feature type="transmembrane region" description="Helical" evidence="12">
    <location>
        <begin position="292"/>
        <end position="323"/>
    </location>
</feature>
<dbReference type="InterPro" id="IPR023051">
    <property type="entry name" value="Kup"/>
</dbReference>
<proteinExistence type="inferred from homology"/>
<dbReference type="EMBL" id="BLTE01000019">
    <property type="protein sequence ID" value="GFK95583.1"/>
    <property type="molecule type" value="Genomic_DNA"/>
</dbReference>
<evidence type="ECO:0000256" key="1">
    <source>
        <dbReference type="ARBA" id="ARBA00004141"/>
    </source>
</evidence>
<feature type="transmembrane region" description="Helical" evidence="12">
    <location>
        <begin position="344"/>
        <end position="364"/>
    </location>
</feature>
<dbReference type="AlphaFoldDB" id="A0A6V8LSZ3"/>
<accession>A0A6V8LSZ3</accession>
<organism evidence="15 16">
    <name type="scientific">Fundidesulfovibrio magnetotacticus</name>
    <dbReference type="NCBI Taxonomy" id="2730080"/>
    <lineage>
        <taxon>Bacteria</taxon>
        <taxon>Pseudomonadati</taxon>
        <taxon>Thermodesulfobacteriota</taxon>
        <taxon>Desulfovibrionia</taxon>
        <taxon>Desulfovibrionales</taxon>
        <taxon>Desulfovibrionaceae</taxon>
        <taxon>Fundidesulfovibrio</taxon>
    </lineage>
</organism>
<dbReference type="PANTHER" id="PTHR30540">
    <property type="entry name" value="OSMOTIC STRESS POTASSIUM TRANSPORTER"/>
    <property type="match status" value="1"/>
</dbReference>
<keyword evidence="9 12" id="KW-1133">Transmembrane helix</keyword>
<dbReference type="GO" id="GO:0015293">
    <property type="term" value="F:symporter activity"/>
    <property type="evidence" value="ECO:0007669"/>
    <property type="project" value="UniProtKB-UniRule"/>
</dbReference>
<gene>
    <name evidence="15" type="primary">kup_3</name>
    <name evidence="12" type="synonym">kup</name>
    <name evidence="15" type="ORF">NNJEOMEG_03451</name>
</gene>
<sequence>MASHPTGEPASTKRTLALALGALGVVYGDIGTSPLYAVKECFHGLHAIELSPGNVLGVLSLIFWSLTVVITVKYVSFILRADNKGEGGMFALVELLPARKLGQKTVALTTLLGLCGAALLCGEAVITPAISVLSAMEGLEVVTPAAGRLVEPLTLVILFGLFMVQKHGTAGIGRIFGPVMIVWFCVIGGLGLWQIAEHPQVLAALNPVFAVDFFARNHLHGLLVLGSVVLCITGGEALYADMGHFGKRAIQLSWLFYAYPGLLLNYFGQGAGLLSAPDIVANPFYGIVPRGWVLPMVALSTMATIIASQAMISGIFSIIRQAVQLGYYPRVRIIHTASDMEGQIYIPEINAFLMWGCVALVLIFKESSRLAAAYGIAVTATMTITSCLYFLVAHKRWGWPLWKALPLLVLFLCFDVSFFGSNLLKIFDGGWIPVVIAATVVLCMSTWKAGRAALGAALRKESIPLELFLKDVEAKKPHRGKGTAVFLSVSPTGAPVTLLHFFKHTKMIHQKVVILSMQSSDEPYASLGENLAVSCLGEGFYRVIATYGFMQTPDVPQILEFVRSAGVDIDLADTTYFLGRESLFTSGKTSMAPWRKRLFEFMSRNARPASAYFNIPPGRVMELGVQVEL</sequence>
<evidence type="ECO:0000256" key="6">
    <source>
        <dbReference type="ARBA" id="ARBA00022692"/>
    </source>
</evidence>
<reference evidence="15 16" key="1">
    <citation type="submission" date="2020-04" db="EMBL/GenBank/DDBJ databases">
        <authorList>
            <consortium name="Desulfovibrio sp. FSS-1 genome sequencing consortium"/>
            <person name="Shimoshige H."/>
            <person name="Kobayashi H."/>
            <person name="Maekawa T."/>
        </authorList>
    </citation>
    <scope>NUCLEOTIDE SEQUENCE [LARGE SCALE GENOMIC DNA]</scope>
    <source>
        <strain evidence="15 16">SIID29052-01</strain>
    </source>
</reference>
<keyword evidence="4 12" id="KW-1003">Cell membrane</keyword>
<feature type="transmembrane region" description="Helical" evidence="12">
    <location>
        <begin position="430"/>
        <end position="450"/>
    </location>
</feature>
<feature type="transmembrane region" description="Helical" evidence="12">
    <location>
        <begin position="370"/>
        <end position="392"/>
    </location>
</feature>
<name>A0A6V8LSZ3_9BACT</name>
<dbReference type="GO" id="GO:0015079">
    <property type="term" value="F:potassium ion transmembrane transporter activity"/>
    <property type="evidence" value="ECO:0007669"/>
    <property type="project" value="UniProtKB-UniRule"/>
</dbReference>
<feature type="transmembrane region" description="Helical" evidence="12">
    <location>
        <begin position="176"/>
        <end position="196"/>
    </location>
</feature>
<feature type="domain" description="K+ potassium transporter C-terminal" evidence="14">
    <location>
        <begin position="481"/>
        <end position="629"/>
    </location>
</feature>
<dbReference type="Proteomes" id="UP000494245">
    <property type="component" value="Unassembled WGS sequence"/>
</dbReference>
<keyword evidence="8 12" id="KW-0630">Potassium</keyword>
<feature type="transmembrane region" description="Helical" evidence="12">
    <location>
        <begin position="106"/>
        <end position="133"/>
    </location>
</feature>
<keyword evidence="5 12" id="KW-0633">Potassium transport</keyword>
<keyword evidence="6 12" id="KW-0812">Transmembrane</keyword>
<evidence type="ECO:0000256" key="12">
    <source>
        <dbReference type="HAMAP-Rule" id="MF_01522"/>
    </source>
</evidence>